<proteinExistence type="predicted"/>
<evidence type="ECO:0000313" key="2">
    <source>
        <dbReference type="Proteomes" id="UP000027586"/>
    </source>
</evidence>
<name>A0A068RT72_9FUNG</name>
<sequence length="125" mass="14271">MEILTRWVEAAAIVGECDMGLKWGMSCESLVAKEETNVMVARENAKEFAPVNQGGDIAIKMSAVIITPGCFMWRVLQTLGRNAWLVQQHNHPLWMRSMVRRMTPISCLGQRKKRSDDHHLQQHVK</sequence>
<dbReference type="VEuPathDB" id="FungiDB:LCOR_04593.1"/>
<organism evidence="1 2">
    <name type="scientific">Lichtheimia corymbifera JMRC:FSU:9682</name>
    <dbReference type="NCBI Taxonomy" id="1263082"/>
    <lineage>
        <taxon>Eukaryota</taxon>
        <taxon>Fungi</taxon>
        <taxon>Fungi incertae sedis</taxon>
        <taxon>Mucoromycota</taxon>
        <taxon>Mucoromycotina</taxon>
        <taxon>Mucoromycetes</taxon>
        <taxon>Mucorales</taxon>
        <taxon>Lichtheimiaceae</taxon>
        <taxon>Lichtheimia</taxon>
    </lineage>
</organism>
<accession>A0A068RT72</accession>
<keyword evidence="2" id="KW-1185">Reference proteome</keyword>
<dbReference type="Proteomes" id="UP000027586">
    <property type="component" value="Unassembled WGS sequence"/>
</dbReference>
<dbReference type="AlphaFoldDB" id="A0A068RT72"/>
<gene>
    <name evidence="1" type="ORF">LCOR_04593.1</name>
</gene>
<evidence type="ECO:0000313" key="1">
    <source>
        <dbReference type="EMBL" id="CDH53214.1"/>
    </source>
</evidence>
<comment type="caution">
    <text evidence="1">The sequence shown here is derived from an EMBL/GenBank/DDBJ whole genome shotgun (WGS) entry which is preliminary data.</text>
</comment>
<reference evidence="1" key="1">
    <citation type="submission" date="2013-08" db="EMBL/GenBank/DDBJ databases">
        <title>Gene expansion shapes genome architecture in the human pathogen Lichtheimia corymbifera: an evolutionary genomics analysis in the ancient terrestrial Mucorales (Mucoromycotina).</title>
        <authorList>
            <person name="Schwartze V.U."/>
            <person name="Winter S."/>
            <person name="Shelest E."/>
            <person name="Marcet-Houben M."/>
            <person name="Horn F."/>
            <person name="Wehner S."/>
            <person name="Hoffmann K."/>
            <person name="Riege K."/>
            <person name="Sammeth M."/>
            <person name="Nowrousian M."/>
            <person name="Valiante V."/>
            <person name="Linde J."/>
            <person name="Jacobsen I.D."/>
            <person name="Marz M."/>
            <person name="Brakhage A.A."/>
            <person name="Gabaldon T."/>
            <person name="Bocker S."/>
            <person name="Voigt K."/>
        </authorList>
    </citation>
    <scope>NUCLEOTIDE SEQUENCE [LARGE SCALE GENOMIC DNA]</scope>
    <source>
        <strain evidence="1">FSU 9682</strain>
    </source>
</reference>
<protein>
    <submittedName>
        <fullName evidence="1">Uncharacterized protein</fullName>
    </submittedName>
</protein>
<dbReference type="EMBL" id="CBTN010000016">
    <property type="protein sequence ID" value="CDH53214.1"/>
    <property type="molecule type" value="Genomic_DNA"/>
</dbReference>